<keyword evidence="1" id="KW-0472">Membrane</keyword>
<accession>P72582</accession>
<dbReference type="PIR" id="S74429">
    <property type="entry name" value="S74429"/>
</dbReference>
<name>P72582_SYNY3</name>
<proteinExistence type="predicted"/>
<dbReference type="AlphaFoldDB" id="P72582"/>
<keyword evidence="1" id="KW-1133">Transmembrane helix</keyword>
<dbReference type="InParanoid" id="P72582"/>
<protein>
    <submittedName>
        <fullName evidence="2">Slr0613 protein</fullName>
    </submittedName>
</protein>
<sequence length="173" mass="18297">MSYLIAVVANRIAAEEAYTTLEQAGFAQKNLTIIGTGYKTADEFGLVDPKKQAIKRAKLMAIWLVPFGFAAGYCFNLITGLSTLDWAGDPGNHIVGGLLGAIGGTMGSFFVGGGVGLSFGSGDSLPYRNLLQAGKYLVVVAGGELQKQRATNLLRPLNPEYLQGYTAPDEAFV</sequence>
<dbReference type="InterPro" id="IPR052948">
    <property type="entry name" value="Low_temp-induced_all0457"/>
</dbReference>
<dbReference type="KEGG" id="syn:slr0613"/>
<dbReference type="PANTHER" id="PTHR36109">
    <property type="entry name" value="MEMBRANE PROTEIN-RELATED"/>
    <property type="match status" value="1"/>
</dbReference>
<keyword evidence="1" id="KW-0812">Transmembrane</keyword>
<keyword evidence="3" id="KW-1185">Reference proteome</keyword>
<dbReference type="PANTHER" id="PTHR36109:SF1">
    <property type="entry name" value="SLR0613 PROTEIN"/>
    <property type="match status" value="1"/>
</dbReference>
<dbReference type="PaxDb" id="1148-1651653"/>
<feature type="transmembrane region" description="Helical" evidence="1">
    <location>
        <begin position="59"/>
        <end position="78"/>
    </location>
</feature>
<dbReference type="eggNOG" id="ENOG502ZBMS">
    <property type="taxonomic scope" value="Bacteria"/>
</dbReference>
<reference evidence="2 3" key="2">
    <citation type="journal article" date="1996" name="DNA Res.">
        <title>Sequence analysis of the genome of the unicellular cyanobacterium Synechocystis sp. strain PCC6803. II. Sequence determination of the entire genome and assignment of potential protein-coding regions.</title>
        <authorList>
            <person name="Kaneko T."/>
            <person name="Sato S."/>
            <person name="Kotani H."/>
            <person name="Tanaka A."/>
            <person name="Asamizu E."/>
            <person name="Nakamura Y."/>
            <person name="Miyajima N."/>
            <person name="Hirosawa M."/>
            <person name="Sugiura M."/>
            <person name="Sasamoto S."/>
            <person name="Kimura T."/>
            <person name="Hosouchi T."/>
            <person name="Matsuno A."/>
            <person name="Muraki A."/>
            <person name="Nakazaki N."/>
            <person name="Naruo K."/>
            <person name="Okumura S."/>
            <person name="Shimpo S."/>
            <person name="Takeuchi C."/>
            <person name="Wada T."/>
            <person name="Watanabe A."/>
            <person name="Yamada M."/>
            <person name="Yasuda M."/>
            <person name="Tabata S."/>
        </authorList>
    </citation>
    <scope>NUCLEOTIDE SEQUENCE [LARGE SCALE GENOMIC DNA]</scope>
    <source>
        <strain evidence="3">ATCC 27184 / PCC 6803 / Kazusa</strain>
    </source>
</reference>
<evidence type="ECO:0000256" key="1">
    <source>
        <dbReference type="SAM" id="Phobius"/>
    </source>
</evidence>
<reference evidence="2 3" key="1">
    <citation type="journal article" date="1995" name="DNA Res.">
        <title>Sequence analysis of the genome of the unicellular cyanobacterium Synechocystis sp. strain PCC6803. I. Sequence features in the 1 Mb region from map positions 64% to 92% of the genome.</title>
        <authorList>
            <person name="Kaneko T."/>
            <person name="Tanaka A."/>
            <person name="Sato S."/>
            <person name="Kotani H."/>
            <person name="Sazuka T."/>
            <person name="Miyajima N."/>
            <person name="Sugiura M."/>
            <person name="Tabata S."/>
        </authorList>
    </citation>
    <scope>NUCLEOTIDE SEQUENCE [LARGE SCALE GENOMIC DNA]</scope>
    <source>
        <strain evidence="3">ATCC 27184 / PCC 6803 / Kazusa</strain>
    </source>
</reference>
<organism evidence="2 3">
    <name type="scientific">Synechocystis sp. (strain ATCC 27184 / PCC 6803 / Kazusa)</name>
    <dbReference type="NCBI Taxonomy" id="1111708"/>
    <lineage>
        <taxon>Bacteria</taxon>
        <taxon>Bacillati</taxon>
        <taxon>Cyanobacteriota</taxon>
        <taxon>Cyanophyceae</taxon>
        <taxon>Synechococcales</taxon>
        <taxon>Merismopediaceae</taxon>
        <taxon>Synechocystis</taxon>
    </lineage>
</organism>
<evidence type="ECO:0000313" key="2">
    <source>
        <dbReference type="EMBL" id="BAA16581.1"/>
    </source>
</evidence>
<dbReference type="Proteomes" id="UP000001425">
    <property type="component" value="Chromosome"/>
</dbReference>
<dbReference type="EnsemblBacteria" id="BAA16581">
    <property type="protein sequence ID" value="BAA16581"/>
    <property type="gene ID" value="BAA16581"/>
</dbReference>
<evidence type="ECO:0000313" key="3">
    <source>
        <dbReference type="Proteomes" id="UP000001425"/>
    </source>
</evidence>
<dbReference type="EMBL" id="BA000022">
    <property type="protein sequence ID" value="BAA16581.1"/>
    <property type="molecule type" value="Genomic_DNA"/>
</dbReference>
<gene>
    <name evidence="2" type="ordered locus">slr0613</name>
</gene>
<dbReference type="STRING" id="1148.gene:10497436"/>
<feature type="transmembrane region" description="Helical" evidence="1">
    <location>
        <begin position="98"/>
        <end position="119"/>
    </location>
</feature>